<evidence type="ECO:0000256" key="1">
    <source>
        <dbReference type="SAM" id="Phobius"/>
    </source>
</evidence>
<feature type="non-terminal residue" evidence="2">
    <location>
        <position position="1"/>
    </location>
</feature>
<feature type="non-terminal residue" evidence="2">
    <location>
        <position position="255"/>
    </location>
</feature>
<feature type="transmembrane region" description="Helical" evidence="1">
    <location>
        <begin position="233"/>
        <end position="253"/>
    </location>
</feature>
<keyword evidence="1" id="KW-1133">Transmembrane helix</keyword>
<keyword evidence="1" id="KW-0472">Membrane</keyword>
<dbReference type="Proteomes" id="UP000036947">
    <property type="component" value="Unassembled WGS sequence"/>
</dbReference>
<dbReference type="STRING" id="1163406.A0A0L0N1C5"/>
<evidence type="ECO:0000313" key="3">
    <source>
        <dbReference type="Proteomes" id="UP000036947"/>
    </source>
</evidence>
<reference evidence="2 3" key="1">
    <citation type="journal article" date="2015" name="BMC Genomics">
        <title>The genome of the truffle-parasite Tolypocladium ophioglossoides and the evolution of antifungal peptaibiotics.</title>
        <authorList>
            <person name="Quandt C.A."/>
            <person name="Bushley K.E."/>
            <person name="Spatafora J.W."/>
        </authorList>
    </citation>
    <scope>NUCLEOTIDE SEQUENCE [LARGE SCALE GENOMIC DNA]</scope>
    <source>
        <strain evidence="2 3">CBS 100239</strain>
    </source>
</reference>
<protein>
    <submittedName>
        <fullName evidence="2">Uncharacterized protein</fullName>
    </submittedName>
</protein>
<dbReference type="AlphaFoldDB" id="A0A0L0N1C5"/>
<gene>
    <name evidence="2" type="ORF">TOPH_07452</name>
</gene>
<comment type="caution">
    <text evidence="2">The sequence shown here is derived from an EMBL/GenBank/DDBJ whole genome shotgun (WGS) entry which is preliminary data.</text>
</comment>
<proteinExistence type="predicted"/>
<organism evidence="2 3">
    <name type="scientific">Tolypocladium ophioglossoides (strain CBS 100239)</name>
    <name type="common">Snaketongue truffleclub</name>
    <name type="synonym">Elaphocordyceps ophioglossoides</name>
    <dbReference type="NCBI Taxonomy" id="1163406"/>
    <lineage>
        <taxon>Eukaryota</taxon>
        <taxon>Fungi</taxon>
        <taxon>Dikarya</taxon>
        <taxon>Ascomycota</taxon>
        <taxon>Pezizomycotina</taxon>
        <taxon>Sordariomycetes</taxon>
        <taxon>Hypocreomycetidae</taxon>
        <taxon>Hypocreales</taxon>
        <taxon>Ophiocordycipitaceae</taxon>
        <taxon>Tolypocladium</taxon>
    </lineage>
</organism>
<sequence>CSGWLVDLTKLSIHSTLRRPNGHCCFVPSPWYLACTHLQRTPETMPIQSGSPFSHHVHPHMSTFIEFALPRPYIFLSEYLHHGQSAWLSALTLTLAEHIALVQLANMFHRLIDSSQTDAFDAVLLKYSLHDIVSTAQKIKLDMPNVVEELSTHKPGYTFTEQPWSLFQLLDMLVFVLLKWHILFNAVGYQIAIYLPPLLLPYLGVPLFFMLCGCRLRRFLWNRILTRFNLEDTCFGMVALALELITPVTYGLARY</sequence>
<name>A0A0L0N1C5_TOLOC</name>
<evidence type="ECO:0000313" key="2">
    <source>
        <dbReference type="EMBL" id="KND87831.1"/>
    </source>
</evidence>
<feature type="transmembrane region" description="Helical" evidence="1">
    <location>
        <begin position="189"/>
        <end position="212"/>
    </location>
</feature>
<keyword evidence="1" id="KW-0812">Transmembrane</keyword>
<accession>A0A0L0N1C5</accession>
<dbReference type="EMBL" id="LFRF01000031">
    <property type="protein sequence ID" value="KND87831.1"/>
    <property type="molecule type" value="Genomic_DNA"/>
</dbReference>
<keyword evidence="3" id="KW-1185">Reference proteome</keyword>